<dbReference type="GO" id="GO:0000155">
    <property type="term" value="F:phosphorelay sensor kinase activity"/>
    <property type="evidence" value="ECO:0007669"/>
    <property type="project" value="InterPro"/>
</dbReference>
<gene>
    <name evidence="13" type="ORF">HCN58_05660</name>
</gene>
<dbReference type="RefSeq" id="WP_171578357.1">
    <property type="nucleotide sequence ID" value="NZ_JAAVLX010000002.1"/>
</dbReference>
<evidence type="ECO:0000256" key="7">
    <source>
        <dbReference type="ARBA" id="ARBA00022741"/>
    </source>
</evidence>
<keyword evidence="9" id="KW-0067">ATP-binding</keyword>
<dbReference type="Proteomes" id="UP000544122">
    <property type="component" value="Unassembled WGS sequence"/>
</dbReference>
<keyword evidence="7" id="KW-0547">Nucleotide-binding</keyword>
<reference evidence="13 14" key="1">
    <citation type="submission" date="2020-03" db="EMBL/GenBank/DDBJ databases">
        <title>Bradyrhizobium diversity isolated from nodules of Indigofera sp.</title>
        <authorList>
            <person name="Klepa M."/>
            <person name="Helene L."/>
            <person name="Hungria M."/>
        </authorList>
    </citation>
    <scope>NUCLEOTIDE SEQUENCE [LARGE SCALE GENOMIC DNA]</scope>
    <source>
        <strain evidence="13 14">WSM 1791</strain>
    </source>
</reference>
<evidence type="ECO:0000256" key="10">
    <source>
        <dbReference type="SAM" id="Phobius"/>
    </source>
</evidence>
<dbReference type="GO" id="GO:0005524">
    <property type="term" value="F:ATP binding"/>
    <property type="evidence" value="ECO:0007669"/>
    <property type="project" value="UniProtKB-KW"/>
</dbReference>
<comment type="catalytic activity">
    <reaction evidence="1">
        <text>ATP + protein L-histidine = ADP + protein N-phospho-L-histidine.</text>
        <dbReference type="EC" id="2.7.13.3"/>
    </reaction>
</comment>
<dbReference type="InterPro" id="IPR036097">
    <property type="entry name" value="HisK_dim/P_sf"/>
</dbReference>
<sequence>MNTLRIRIALLLVISIVAVVGLATSASILILGPRGPDKFAEATAMQITTLLRLFENHEPSGSLPMALDSAPTDGAPREFSTRMLQRALREAGAQNRLTVTKPHGGDLAVVSVELPGRGWFAIPVLDEPRSIGPWFALASWISLISAGAVAIALAIAHRVARPLALLEKVASTISQNGQMIVLPEIGPAEVKATARALNRLTASLKVAMESRMRLVAAAGHDLRTPITRMRLRAEFLPDHEQNAWLRDLDELRRIADSSIQLVYEEVEGKRGESVRLDSLVGTVIDELTAAGLSIELLASSPVLIRAAPLAITRVLRNLITNAATHGNSCAVLIEAQPQRAIVVIEDCGPGIPAAVIDQVFEPFFRIDPARQQPIPGAGLGLAIAKEIVGRHDGEIILTNRIAGGLRQEIRFPRYIERQTDARRIPALTA</sequence>
<organism evidence="13 14">
    <name type="scientific">Bradyrhizobium australiense</name>
    <dbReference type="NCBI Taxonomy" id="2721161"/>
    <lineage>
        <taxon>Bacteria</taxon>
        <taxon>Pseudomonadati</taxon>
        <taxon>Pseudomonadota</taxon>
        <taxon>Alphaproteobacteria</taxon>
        <taxon>Hyphomicrobiales</taxon>
        <taxon>Nitrobacteraceae</taxon>
        <taxon>Bradyrhizobium</taxon>
    </lineage>
</organism>
<dbReference type="InterPro" id="IPR003594">
    <property type="entry name" value="HATPase_dom"/>
</dbReference>
<dbReference type="InterPro" id="IPR050980">
    <property type="entry name" value="2C_sensor_his_kinase"/>
</dbReference>
<keyword evidence="10" id="KW-0812">Transmembrane</keyword>
<accession>A0A7Y4GNT4</accession>
<feature type="domain" description="HAMP" evidence="12">
    <location>
        <begin position="157"/>
        <end position="209"/>
    </location>
</feature>
<dbReference type="InterPro" id="IPR003660">
    <property type="entry name" value="HAMP_dom"/>
</dbReference>
<dbReference type="SMART" id="SM00387">
    <property type="entry name" value="HATPase_c"/>
    <property type="match status" value="1"/>
</dbReference>
<dbReference type="GO" id="GO:0005886">
    <property type="term" value="C:plasma membrane"/>
    <property type="evidence" value="ECO:0007669"/>
    <property type="project" value="UniProtKB-SubCell"/>
</dbReference>
<keyword evidence="8 13" id="KW-0418">Kinase</keyword>
<dbReference type="Pfam" id="PF02518">
    <property type="entry name" value="HATPase_c"/>
    <property type="match status" value="1"/>
</dbReference>
<proteinExistence type="predicted"/>
<keyword evidence="10" id="KW-0472">Membrane</keyword>
<dbReference type="InterPro" id="IPR036890">
    <property type="entry name" value="HATPase_C_sf"/>
</dbReference>
<name>A0A7Y4GNT4_9BRAD</name>
<evidence type="ECO:0000313" key="14">
    <source>
        <dbReference type="Proteomes" id="UP000544122"/>
    </source>
</evidence>
<dbReference type="PROSITE" id="PS50885">
    <property type="entry name" value="HAMP"/>
    <property type="match status" value="1"/>
</dbReference>
<evidence type="ECO:0000256" key="4">
    <source>
        <dbReference type="ARBA" id="ARBA00022475"/>
    </source>
</evidence>
<keyword evidence="5" id="KW-0597">Phosphoprotein</keyword>
<dbReference type="SUPFAM" id="SSF55874">
    <property type="entry name" value="ATPase domain of HSP90 chaperone/DNA topoisomerase II/histidine kinase"/>
    <property type="match status" value="1"/>
</dbReference>
<dbReference type="AlphaFoldDB" id="A0A7Y4GNT4"/>
<evidence type="ECO:0000256" key="9">
    <source>
        <dbReference type="ARBA" id="ARBA00022840"/>
    </source>
</evidence>
<evidence type="ECO:0000256" key="1">
    <source>
        <dbReference type="ARBA" id="ARBA00000085"/>
    </source>
</evidence>
<dbReference type="Gene3D" id="3.30.565.10">
    <property type="entry name" value="Histidine kinase-like ATPase, C-terminal domain"/>
    <property type="match status" value="1"/>
</dbReference>
<dbReference type="InterPro" id="IPR003661">
    <property type="entry name" value="HisK_dim/P_dom"/>
</dbReference>
<evidence type="ECO:0000256" key="6">
    <source>
        <dbReference type="ARBA" id="ARBA00022679"/>
    </source>
</evidence>
<evidence type="ECO:0000256" key="2">
    <source>
        <dbReference type="ARBA" id="ARBA00004651"/>
    </source>
</evidence>
<evidence type="ECO:0000256" key="8">
    <source>
        <dbReference type="ARBA" id="ARBA00022777"/>
    </source>
</evidence>
<dbReference type="PROSITE" id="PS50109">
    <property type="entry name" value="HIS_KIN"/>
    <property type="match status" value="1"/>
</dbReference>
<keyword evidence="14" id="KW-1185">Reference proteome</keyword>
<dbReference type="InterPro" id="IPR005467">
    <property type="entry name" value="His_kinase_dom"/>
</dbReference>
<evidence type="ECO:0000256" key="3">
    <source>
        <dbReference type="ARBA" id="ARBA00012438"/>
    </source>
</evidence>
<dbReference type="SUPFAM" id="SSF47384">
    <property type="entry name" value="Homodimeric domain of signal transducing histidine kinase"/>
    <property type="match status" value="1"/>
</dbReference>
<dbReference type="PANTHER" id="PTHR44936:SF10">
    <property type="entry name" value="SENSOR PROTEIN RSTB"/>
    <property type="match status" value="1"/>
</dbReference>
<evidence type="ECO:0000313" key="13">
    <source>
        <dbReference type="EMBL" id="NOJ39096.1"/>
    </source>
</evidence>
<keyword evidence="4" id="KW-1003">Cell membrane</keyword>
<evidence type="ECO:0000256" key="5">
    <source>
        <dbReference type="ARBA" id="ARBA00022553"/>
    </source>
</evidence>
<evidence type="ECO:0000259" key="11">
    <source>
        <dbReference type="PROSITE" id="PS50109"/>
    </source>
</evidence>
<protein>
    <recommendedName>
        <fullName evidence="3">histidine kinase</fullName>
        <ecNumber evidence="3">2.7.13.3</ecNumber>
    </recommendedName>
</protein>
<dbReference type="Gene3D" id="1.10.287.130">
    <property type="match status" value="1"/>
</dbReference>
<dbReference type="CDD" id="cd00082">
    <property type="entry name" value="HisKA"/>
    <property type="match status" value="1"/>
</dbReference>
<dbReference type="EC" id="2.7.13.3" evidence="3"/>
<evidence type="ECO:0000259" key="12">
    <source>
        <dbReference type="PROSITE" id="PS50885"/>
    </source>
</evidence>
<comment type="caution">
    <text evidence="13">The sequence shown here is derived from an EMBL/GenBank/DDBJ whole genome shotgun (WGS) entry which is preliminary data.</text>
</comment>
<dbReference type="PRINTS" id="PR00344">
    <property type="entry name" value="BCTRLSENSOR"/>
</dbReference>
<keyword evidence="10" id="KW-1133">Transmembrane helix</keyword>
<keyword evidence="6" id="KW-0808">Transferase</keyword>
<feature type="domain" description="Histidine kinase" evidence="11">
    <location>
        <begin position="217"/>
        <end position="415"/>
    </location>
</feature>
<dbReference type="PANTHER" id="PTHR44936">
    <property type="entry name" value="SENSOR PROTEIN CREC"/>
    <property type="match status" value="1"/>
</dbReference>
<dbReference type="InterPro" id="IPR004358">
    <property type="entry name" value="Sig_transdc_His_kin-like_C"/>
</dbReference>
<feature type="transmembrane region" description="Helical" evidence="10">
    <location>
        <begin position="134"/>
        <end position="156"/>
    </location>
</feature>
<comment type="subcellular location">
    <subcellularLocation>
        <location evidence="2">Cell membrane</location>
        <topology evidence="2">Multi-pass membrane protein</topology>
    </subcellularLocation>
</comment>
<dbReference type="EMBL" id="JAAVLX010000002">
    <property type="protein sequence ID" value="NOJ39096.1"/>
    <property type="molecule type" value="Genomic_DNA"/>
</dbReference>